<dbReference type="Pfam" id="PF03372">
    <property type="entry name" value="Exo_endo_phos"/>
    <property type="match status" value="1"/>
</dbReference>
<dbReference type="SUPFAM" id="SSF56219">
    <property type="entry name" value="DNase I-like"/>
    <property type="match status" value="1"/>
</dbReference>
<proteinExistence type="predicted"/>
<protein>
    <submittedName>
        <fullName evidence="2">Uncharacterized protein LOC114348275</fullName>
    </submittedName>
</protein>
<dbReference type="PANTHER" id="PTHR36688:SF1">
    <property type="entry name" value="ENDONUCLEASE_EXONUCLEASE_PHOSPHATASE DOMAIN-CONTAINING PROTEIN"/>
    <property type="match status" value="1"/>
</dbReference>
<name>A0A6P7HAH0_DIAVI</name>
<dbReference type="InterPro" id="IPR005135">
    <property type="entry name" value="Endo/exonuclease/phosphatase"/>
</dbReference>
<dbReference type="InParanoid" id="A0A6P7HAH0"/>
<evidence type="ECO:0000259" key="1">
    <source>
        <dbReference type="Pfam" id="PF03372"/>
    </source>
</evidence>
<organism evidence="2">
    <name type="scientific">Diabrotica virgifera virgifera</name>
    <name type="common">western corn rootworm</name>
    <dbReference type="NCBI Taxonomy" id="50390"/>
    <lineage>
        <taxon>Eukaryota</taxon>
        <taxon>Metazoa</taxon>
        <taxon>Ecdysozoa</taxon>
        <taxon>Arthropoda</taxon>
        <taxon>Hexapoda</taxon>
        <taxon>Insecta</taxon>
        <taxon>Pterygota</taxon>
        <taxon>Neoptera</taxon>
        <taxon>Endopterygota</taxon>
        <taxon>Coleoptera</taxon>
        <taxon>Polyphaga</taxon>
        <taxon>Cucujiformia</taxon>
        <taxon>Chrysomeloidea</taxon>
        <taxon>Chrysomelidae</taxon>
        <taxon>Galerucinae</taxon>
        <taxon>Diabroticina</taxon>
        <taxon>Diabroticites</taxon>
        <taxon>Diabrotica</taxon>
    </lineage>
</organism>
<accession>A0A6P7HAH0</accession>
<reference evidence="2" key="1">
    <citation type="submission" date="2025-08" db="UniProtKB">
        <authorList>
            <consortium name="RefSeq"/>
        </authorList>
    </citation>
    <scope>IDENTIFICATION</scope>
    <source>
        <tissue evidence="2">Whole insect</tissue>
    </source>
</reference>
<gene>
    <name evidence="2" type="primary">LOC114348275</name>
</gene>
<feature type="domain" description="Endonuclease/exonuclease/phosphatase" evidence="1">
    <location>
        <begin position="2"/>
        <end position="125"/>
    </location>
</feature>
<dbReference type="AlphaFoldDB" id="A0A6P7HAH0"/>
<evidence type="ECO:0000313" key="2">
    <source>
        <dbReference type="RefSeq" id="XP_028154673.1"/>
    </source>
</evidence>
<dbReference type="InterPro" id="IPR036691">
    <property type="entry name" value="Endo/exonu/phosph_ase_sf"/>
</dbReference>
<dbReference type="InterPro" id="IPR052560">
    <property type="entry name" value="RdDP_mobile_element"/>
</dbReference>
<sequence length="155" mass="17773">MCREHGVDVLLVQETHRGTASRRPRIRGMKLILERPHDQYGSAVFVRPDIDVASTSLTDQNDIEILTVEINSCTVTSMYKPPNADFAFEEPNNFQSQQIKFVLGDFNCHSVAWGYNETGSNGEEPEKWAESMNIKLIQDPKQPLRRSFQEKVQLY</sequence>
<dbReference type="PANTHER" id="PTHR36688">
    <property type="entry name" value="ENDO/EXONUCLEASE/PHOSPHATASE DOMAIN-CONTAINING PROTEIN"/>
    <property type="match status" value="1"/>
</dbReference>
<dbReference type="GO" id="GO:0003824">
    <property type="term" value="F:catalytic activity"/>
    <property type="evidence" value="ECO:0007669"/>
    <property type="project" value="InterPro"/>
</dbReference>
<dbReference type="Gene3D" id="3.60.10.10">
    <property type="entry name" value="Endonuclease/exonuclease/phosphatase"/>
    <property type="match status" value="1"/>
</dbReference>
<dbReference type="RefSeq" id="XP_028154673.1">
    <property type="nucleotide sequence ID" value="XM_028298872.1"/>
</dbReference>